<gene>
    <name evidence="1" type="ORF">GCM10009560_56660</name>
</gene>
<proteinExistence type="predicted"/>
<keyword evidence="2" id="KW-1185">Reference proteome</keyword>
<evidence type="ECO:0000313" key="1">
    <source>
        <dbReference type="EMBL" id="GAA0943365.1"/>
    </source>
</evidence>
<accession>A0ABN1QJR1</accession>
<reference evidence="1 2" key="1">
    <citation type="journal article" date="2019" name="Int. J. Syst. Evol. Microbiol.">
        <title>The Global Catalogue of Microorganisms (GCM) 10K type strain sequencing project: providing services to taxonomists for standard genome sequencing and annotation.</title>
        <authorList>
            <consortium name="The Broad Institute Genomics Platform"/>
            <consortium name="The Broad Institute Genome Sequencing Center for Infectious Disease"/>
            <person name="Wu L."/>
            <person name="Ma J."/>
        </authorList>
    </citation>
    <scope>NUCLEOTIDE SEQUENCE [LARGE SCALE GENOMIC DNA]</scope>
    <source>
        <strain evidence="1 2">JCM 11136</strain>
    </source>
</reference>
<evidence type="ECO:0000313" key="2">
    <source>
        <dbReference type="Proteomes" id="UP001501578"/>
    </source>
</evidence>
<comment type="caution">
    <text evidence="1">The sequence shown here is derived from an EMBL/GenBank/DDBJ whole genome shotgun (WGS) entry which is preliminary data.</text>
</comment>
<sequence>MKITSDTRFNGSHGQVTLREAVRHLRSRELDCTISRETLDGKARLFVECVEHGFTPLRGEIMAAYYVAETAAAAEAYARGLITGEELRQKELDLARIVTS</sequence>
<dbReference type="EMBL" id="BAAAHQ010000035">
    <property type="protein sequence ID" value="GAA0943365.1"/>
    <property type="molecule type" value="Genomic_DNA"/>
</dbReference>
<dbReference type="Proteomes" id="UP001501578">
    <property type="component" value="Unassembled WGS sequence"/>
</dbReference>
<organism evidence="1 2">
    <name type="scientific">Nonomuraea longicatena</name>
    <dbReference type="NCBI Taxonomy" id="83682"/>
    <lineage>
        <taxon>Bacteria</taxon>
        <taxon>Bacillati</taxon>
        <taxon>Actinomycetota</taxon>
        <taxon>Actinomycetes</taxon>
        <taxon>Streptosporangiales</taxon>
        <taxon>Streptosporangiaceae</taxon>
        <taxon>Nonomuraea</taxon>
    </lineage>
</organism>
<name>A0ABN1QJR1_9ACTN</name>
<protein>
    <submittedName>
        <fullName evidence="1">Uncharacterized protein</fullName>
    </submittedName>
</protein>